<reference evidence="2" key="1">
    <citation type="journal article" date="2019" name="Int. J. Syst. Evol. Microbiol.">
        <title>The Global Catalogue of Microorganisms (GCM) 10K type strain sequencing project: providing services to taxonomists for standard genome sequencing and annotation.</title>
        <authorList>
            <consortium name="The Broad Institute Genomics Platform"/>
            <consortium name="The Broad Institute Genome Sequencing Center for Infectious Disease"/>
            <person name="Wu L."/>
            <person name="Ma J."/>
        </authorList>
    </citation>
    <scope>NUCLEOTIDE SEQUENCE [LARGE SCALE GENOMIC DNA]</scope>
    <source>
        <strain evidence="2">CGMCC 4.1437</strain>
    </source>
</reference>
<dbReference type="Proteomes" id="UP001595975">
    <property type="component" value="Unassembled WGS sequence"/>
</dbReference>
<dbReference type="Gene3D" id="1.25.40.10">
    <property type="entry name" value="Tetratricopeptide repeat domain"/>
    <property type="match status" value="1"/>
</dbReference>
<proteinExistence type="predicted"/>
<evidence type="ECO:0008006" key="3">
    <source>
        <dbReference type="Google" id="ProtNLM"/>
    </source>
</evidence>
<organism evidence="1 2">
    <name type="scientific">Kitasatospora misakiensis</name>
    <dbReference type="NCBI Taxonomy" id="67330"/>
    <lineage>
        <taxon>Bacteria</taxon>
        <taxon>Bacillati</taxon>
        <taxon>Actinomycetota</taxon>
        <taxon>Actinomycetes</taxon>
        <taxon>Kitasatosporales</taxon>
        <taxon>Streptomycetaceae</taxon>
        <taxon>Kitasatospora</taxon>
    </lineage>
</organism>
<keyword evidence="2" id="KW-1185">Reference proteome</keyword>
<evidence type="ECO:0000313" key="2">
    <source>
        <dbReference type="Proteomes" id="UP001595975"/>
    </source>
</evidence>
<comment type="caution">
    <text evidence="1">The sequence shown here is derived from an EMBL/GenBank/DDBJ whole genome shotgun (WGS) entry which is preliminary data.</text>
</comment>
<evidence type="ECO:0000313" key="1">
    <source>
        <dbReference type="EMBL" id="MFC5667905.1"/>
    </source>
</evidence>
<dbReference type="RefSeq" id="WP_380229567.1">
    <property type="nucleotide sequence ID" value="NZ_JBHSOF010000072.1"/>
</dbReference>
<name>A0ABW0XBI1_9ACTN</name>
<dbReference type="EMBL" id="JBHSOF010000072">
    <property type="protein sequence ID" value="MFC5667905.1"/>
    <property type="molecule type" value="Genomic_DNA"/>
</dbReference>
<sequence length="227" mass="24397">MRGWDGWWSATCSTGGTSWSSGWAGDLAGAIGLLSTVVEDMGHALGQSDPDTLAARYHLVWCIGESGETVSAMRRLAQLLPDLHAAWGGHDPRVLKARHDLAVYTANRGDLDGAVHQLRALLPDLARVLGEQHPAAVQAWQDLAGYQQRLAAAPAGRAARRPLPMHPAEALVLIRCLLTWDFASDREADACVTALERGTGIKQVGDWILSAPDHVTAEDLVDEIYGP</sequence>
<dbReference type="InterPro" id="IPR011990">
    <property type="entry name" value="TPR-like_helical_dom_sf"/>
</dbReference>
<protein>
    <recommendedName>
        <fullName evidence="3">Tetratricopeptide repeat protein</fullName>
    </recommendedName>
</protein>
<accession>A0ABW0XBI1</accession>
<dbReference type="SUPFAM" id="SSF48452">
    <property type="entry name" value="TPR-like"/>
    <property type="match status" value="1"/>
</dbReference>
<gene>
    <name evidence="1" type="ORF">ACFP3U_33695</name>
</gene>